<evidence type="ECO:0008006" key="6">
    <source>
        <dbReference type="Google" id="ProtNLM"/>
    </source>
</evidence>
<dbReference type="GeneID" id="88171375"/>
<evidence type="ECO:0000259" key="3">
    <source>
        <dbReference type="Pfam" id="PF04426"/>
    </source>
</evidence>
<evidence type="ECO:0000313" key="5">
    <source>
        <dbReference type="Proteomes" id="UP001338582"/>
    </source>
</evidence>
<dbReference type="Pfam" id="PF04425">
    <property type="entry name" value="Bul1_N"/>
    <property type="match status" value="1"/>
</dbReference>
<evidence type="ECO:0000259" key="2">
    <source>
        <dbReference type="Pfam" id="PF04425"/>
    </source>
</evidence>
<dbReference type="Proteomes" id="UP001338582">
    <property type="component" value="Chromosome 1"/>
</dbReference>
<evidence type="ECO:0000256" key="1">
    <source>
        <dbReference type="SAM" id="MobiDB-lite"/>
    </source>
</evidence>
<sequence>MTSKPAIKEDPVWTILPSYSMYESTFYGQQNPPEYEESLTGSESLHTNTNSCSTTPTLLLSASATNATSNGSQSTPSLIVADENTRFWRETILDNIHNLRNFTDSDNRILNQLEISIHFTEDVGESGKVPKHVDPSVFEYKQGDYLNGYILLENKSSEPINFEMFYVLFEGNFEVVNTDNTKSTVRIKKFLEMYDFAASWNQSSVDRLLTEESDQFTCQARIDPIDNTALCIQRKSFAPGKKFKRFFTFKIPDKLLDSECNEHNLAGHTELPPTVGVSLKEKKINKGKVAPVNDFSFIDASTSYAVLARIIGRASQIKVDEAENLKTKLINSTGDEFVIMKENVSFIRILQDSNCLTEPQKAVNREASRILYENFVSRIKEKIKIGNLLKKAIELGDDLKAVDISARLAEEEASMGTSDAIKARQLYTRYDDTSKQIYLKKPNLVTLTVPIHKKTFMGGEKVQGTFTISSPATDYLLNYMQPERFRSEADSCEQLWKLQIPLKFTYSPCLGNTSKAPEISKVTTELVVFTMKSEKRPIPVEIHHDSLFKNCAQITKSLKLKDDYDHIVKKPMQEYSKQLYSLVKELGTENFKVEKSLVEDLAAMASAESKYNNLLLRESKVLDSNGKMHDAEKPLKFTLKQTEDGRFSSDITLLVNATKAQKKQFPLKNLSPDYKSFNEFCLVPSFQTCLFSRMYYLRIFVHFSNDEIVEFKLPVTIAKLPLN</sequence>
<dbReference type="AlphaFoldDB" id="A0AAX4H516"/>
<dbReference type="EMBL" id="CP138894">
    <property type="protein sequence ID" value="WPK23082.1"/>
    <property type="molecule type" value="Genomic_DNA"/>
</dbReference>
<proteinExistence type="predicted"/>
<dbReference type="RefSeq" id="XP_062875469.1">
    <property type="nucleotide sequence ID" value="XM_063019399.1"/>
</dbReference>
<dbReference type="PANTHER" id="PTHR31904:SF1">
    <property type="entry name" value="BYPASS OF STOP CODON PROTEIN 5-RELATED"/>
    <property type="match status" value="1"/>
</dbReference>
<feature type="domain" description="Bul1 N-terminal" evidence="2">
    <location>
        <begin position="8"/>
        <end position="405"/>
    </location>
</feature>
<protein>
    <recommendedName>
        <fullName evidence="6">Bul1 N-terminal domain-containing protein</fullName>
    </recommendedName>
</protein>
<dbReference type="KEGG" id="asau:88171375"/>
<dbReference type="Pfam" id="PF04426">
    <property type="entry name" value="Bul1_C"/>
    <property type="match status" value="1"/>
</dbReference>
<gene>
    <name evidence="4" type="ORF">PUMCH_000306</name>
</gene>
<dbReference type="PANTHER" id="PTHR31904">
    <property type="entry name" value="BYPASS OF STOP CODON PROTEIN 5-RELATED"/>
    <property type="match status" value="1"/>
</dbReference>
<reference evidence="4 5" key="1">
    <citation type="submission" date="2023-10" db="EMBL/GenBank/DDBJ databases">
        <title>Draft Genome Sequence of Candida saopaulonensis from a very Premature Infant with Sepsis.</title>
        <authorList>
            <person name="Ning Y."/>
            <person name="Dai R."/>
            <person name="Xiao M."/>
            <person name="Xu Y."/>
            <person name="Yan Q."/>
            <person name="Zhang L."/>
        </authorList>
    </citation>
    <scope>NUCLEOTIDE SEQUENCE [LARGE SCALE GENOMIC DNA]</scope>
    <source>
        <strain evidence="4 5">19XY460</strain>
    </source>
</reference>
<dbReference type="InterPro" id="IPR007519">
    <property type="entry name" value="Bul1_N"/>
</dbReference>
<feature type="domain" description="Bul1 C-terminal" evidence="3">
    <location>
        <begin position="493"/>
        <end position="719"/>
    </location>
</feature>
<feature type="region of interest" description="Disordered" evidence="1">
    <location>
        <begin position="30"/>
        <end position="51"/>
    </location>
</feature>
<name>A0AAX4H516_9ASCO</name>
<accession>A0AAX4H516</accession>
<dbReference type="InterPro" id="IPR039634">
    <property type="entry name" value="Bul1-like"/>
</dbReference>
<evidence type="ECO:0000313" key="4">
    <source>
        <dbReference type="EMBL" id="WPK23082.1"/>
    </source>
</evidence>
<dbReference type="InterPro" id="IPR022794">
    <property type="entry name" value="Bul1_C"/>
</dbReference>
<organism evidence="4 5">
    <name type="scientific">Australozyma saopauloensis</name>
    <dbReference type="NCBI Taxonomy" id="291208"/>
    <lineage>
        <taxon>Eukaryota</taxon>
        <taxon>Fungi</taxon>
        <taxon>Dikarya</taxon>
        <taxon>Ascomycota</taxon>
        <taxon>Saccharomycotina</taxon>
        <taxon>Pichiomycetes</taxon>
        <taxon>Metschnikowiaceae</taxon>
        <taxon>Australozyma</taxon>
    </lineage>
</organism>
<keyword evidence="5" id="KW-1185">Reference proteome</keyword>